<feature type="domain" description="Fido" evidence="3">
    <location>
        <begin position="103"/>
        <end position="256"/>
    </location>
</feature>
<dbReference type="SUPFAM" id="SSF140931">
    <property type="entry name" value="Fic-like"/>
    <property type="match status" value="1"/>
</dbReference>
<dbReference type="EMBL" id="LBOZ01000004">
    <property type="protein sequence ID" value="KKP47507.1"/>
    <property type="molecule type" value="Genomic_DNA"/>
</dbReference>
<reference evidence="4 5" key="1">
    <citation type="journal article" date="2015" name="Nature">
        <title>rRNA introns, odd ribosomes, and small enigmatic genomes across a large radiation of phyla.</title>
        <authorList>
            <person name="Brown C.T."/>
            <person name="Hug L.A."/>
            <person name="Thomas B.C."/>
            <person name="Sharon I."/>
            <person name="Castelle C.J."/>
            <person name="Singh A."/>
            <person name="Wilkins M.J."/>
            <person name="Williams K.H."/>
            <person name="Banfield J.F."/>
        </authorList>
    </citation>
    <scope>NUCLEOTIDE SEQUENCE [LARGE SCALE GENOMIC DNA]</scope>
</reference>
<dbReference type="InterPro" id="IPR003812">
    <property type="entry name" value="Fido"/>
</dbReference>
<dbReference type="PANTHER" id="PTHR13504:SF38">
    <property type="entry name" value="FIDO DOMAIN-CONTAINING PROTEIN"/>
    <property type="match status" value="1"/>
</dbReference>
<dbReference type="InterPro" id="IPR036390">
    <property type="entry name" value="WH_DNA-bd_sf"/>
</dbReference>
<name>A0A0G0CVW9_9BACT</name>
<dbReference type="InterPro" id="IPR040198">
    <property type="entry name" value="Fido_containing"/>
</dbReference>
<dbReference type="Gene3D" id="1.10.10.10">
    <property type="entry name" value="Winged helix-like DNA-binding domain superfamily/Winged helix DNA-binding domain"/>
    <property type="match status" value="1"/>
</dbReference>
<evidence type="ECO:0000259" key="3">
    <source>
        <dbReference type="PROSITE" id="PS51459"/>
    </source>
</evidence>
<protein>
    <recommendedName>
        <fullName evidence="3">Fido domain-containing protein</fullName>
    </recommendedName>
</protein>
<dbReference type="InterPro" id="IPR036597">
    <property type="entry name" value="Fido-like_dom_sf"/>
</dbReference>
<accession>A0A0G0CVW9</accession>
<evidence type="ECO:0000313" key="4">
    <source>
        <dbReference type="EMBL" id="KKP47507.1"/>
    </source>
</evidence>
<dbReference type="PANTHER" id="PTHR13504">
    <property type="entry name" value="FIDO DOMAIN-CONTAINING PROTEIN DDB_G0283145"/>
    <property type="match status" value="1"/>
</dbReference>
<evidence type="ECO:0000256" key="2">
    <source>
        <dbReference type="PIRSR" id="PIRSR640198-3"/>
    </source>
</evidence>
<dbReference type="AlphaFoldDB" id="A0A0G0CVW9"/>
<proteinExistence type="predicted"/>
<sequence length="354" mass="40436">MYSPKYSITNKVLKNIGVVEACKEVIENAPLVPSYEKQFQTDALARTLHHGTHIEGNELNLQQAKKIIEGQEVYGRDRDIQEVVNYRNVMTLLDELVYKKGEPNLDSLLDIHKAVVEKIVDPAKVGVLRTTQVIIKEEGTDKIVLKPPPFVEVPYLLEDFFSWLNSEPAKDIHSIIRAGIAHYVLVAIHPFVEGNGRTVRAFTQLLMMKEEYDIKRFFSLEENFDSDLASYYDALFQVDKESQNIASRDLTVWIEYFTQVVAVELSKIKEKVRKLSLDTRLKVKFGEQISLSERQMRLMEYISDQGGAPMADLKKLIPMVSEDTILRDLQGLTKKGIIKKEGSTKSARYLLANK</sequence>
<dbReference type="Pfam" id="PF02661">
    <property type="entry name" value="Fic"/>
    <property type="match status" value="1"/>
</dbReference>
<dbReference type="SUPFAM" id="SSF46785">
    <property type="entry name" value="Winged helix' DNA-binding domain"/>
    <property type="match status" value="1"/>
</dbReference>
<organism evidence="4 5">
    <name type="scientific">Candidatus Woesebacteria bacterium GW2011_GWA2_33_28</name>
    <dbReference type="NCBI Taxonomy" id="1618561"/>
    <lineage>
        <taxon>Bacteria</taxon>
        <taxon>Candidatus Woeseibacteriota</taxon>
    </lineage>
</organism>
<dbReference type="Proteomes" id="UP000033995">
    <property type="component" value="Unassembled WGS sequence"/>
</dbReference>
<gene>
    <name evidence="4" type="ORF">UR38_C0004G0050</name>
</gene>
<dbReference type="PROSITE" id="PS51459">
    <property type="entry name" value="FIDO"/>
    <property type="match status" value="1"/>
</dbReference>
<evidence type="ECO:0000256" key="1">
    <source>
        <dbReference type="PIRSR" id="PIRSR640198-1"/>
    </source>
</evidence>
<feature type="active site" evidence="1">
    <location>
        <position position="189"/>
    </location>
</feature>
<feature type="site" description="Important for autoinhibition of adenylyltransferase activity" evidence="2">
    <location>
        <position position="55"/>
    </location>
</feature>
<dbReference type="InterPro" id="IPR036388">
    <property type="entry name" value="WH-like_DNA-bd_sf"/>
</dbReference>
<evidence type="ECO:0000313" key="5">
    <source>
        <dbReference type="Proteomes" id="UP000033995"/>
    </source>
</evidence>
<dbReference type="Gene3D" id="1.10.3290.10">
    <property type="entry name" value="Fido-like domain"/>
    <property type="match status" value="1"/>
</dbReference>
<comment type="caution">
    <text evidence="4">The sequence shown here is derived from an EMBL/GenBank/DDBJ whole genome shotgun (WGS) entry which is preliminary data.</text>
</comment>